<evidence type="ECO:0000256" key="2">
    <source>
        <dbReference type="ARBA" id="ARBA00009923"/>
    </source>
</evidence>
<evidence type="ECO:0000256" key="1">
    <source>
        <dbReference type="ARBA" id="ARBA00004370"/>
    </source>
</evidence>
<protein>
    <recommendedName>
        <fullName evidence="7">SCP domain-containing protein</fullName>
    </recommendedName>
</protein>
<dbReference type="SUPFAM" id="SSF55797">
    <property type="entry name" value="PR-1-like"/>
    <property type="match status" value="1"/>
</dbReference>
<organism evidence="8 9">
    <name type="scientific">Aldrovandia affinis</name>
    <dbReference type="NCBI Taxonomy" id="143900"/>
    <lineage>
        <taxon>Eukaryota</taxon>
        <taxon>Metazoa</taxon>
        <taxon>Chordata</taxon>
        <taxon>Craniata</taxon>
        <taxon>Vertebrata</taxon>
        <taxon>Euteleostomi</taxon>
        <taxon>Actinopterygii</taxon>
        <taxon>Neopterygii</taxon>
        <taxon>Teleostei</taxon>
        <taxon>Notacanthiformes</taxon>
        <taxon>Halosauridae</taxon>
        <taxon>Aldrovandia</taxon>
    </lineage>
</organism>
<dbReference type="Proteomes" id="UP001221898">
    <property type="component" value="Unassembled WGS sequence"/>
</dbReference>
<name>A0AAD7SYW8_9TELE</name>
<keyword evidence="4 5" id="KW-0472">Membrane</keyword>
<dbReference type="PRINTS" id="PR00838">
    <property type="entry name" value="V5ALLERGEN"/>
</dbReference>
<dbReference type="Gene3D" id="3.40.33.10">
    <property type="entry name" value="CAP"/>
    <property type="match status" value="1"/>
</dbReference>
<comment type="similarity">
    <text evidence="2">Belongs to the CRISP family.</text>
</comment>
<keyword evidence="9" id="KW-1185">Reference proteome</keyword>
<reference evidence="8" key="1">
    <citation type="journal article" date="2023" name="Science">
        <title>Genome structures resolve the early diversification of teleost fishes.</title>
        <authorList>
            <person name="Parey E."/>
            <person name="Louis A."/>
            <person name="Montfort J."/>
            <person name="Bouchez O."/>
            <person name="Roques C."/>
            <person name="Iampietro C."/>
            <person name="Lluch J."/>
            <person name="Castinel A."/>
            <person name="Donnadieu C."/>
            <person name="Desvignes T."/>
            <person name="Floi Bucao C."/>
            <person name="Jouanno E."/>
            <person name="Wen M."/>
            <person name="Mejri S."/>
            <person name="Dirks R."/>
            <person name="Jansen H."/>
            <person name="Henkel C."/>
            <person name="Chen W.J."/>
            <person name="Zahm M."/>
            <person name="Cabau C."/>
            <person name="Klopp C."/>
            <person name="Thompson A.W."/>
            <person name="Robinson-Rechavi M."/>
            <person name="Braasch I."/>
            <person name="Lecointre G."/>
            <person name="Bobe J."/>
            <person name="Postlethwait J.H."/>
            <person name="Berthelot C."/>
            <person name="Roest Crollius H."/>
            <person name="Guiguen Y."/>
        </authorList>
    </citation>
    <scope>NUCLEOTIDE SEQUENCE</scope>
    <source>
        <strain evidence="8">NC1722</strain>
    </source>
</reference>
<keyword evidence="3 6" id="KW-0732">Signal</keyword>
<dbReference type="CDD" id="cd05385">
    <property type="entry name" value="CAP_GLIPR1-like"/>
    <property type="match status" value="1"/>
</dbReference>
<keyword evidence="5" id="KW-1133">Transmembrane helix</keyword>
<dbReference type="PANTHER" id="PTHR10334">
    <property type="entry name" value="CYSTEINE-RICH SECRETORY PROTEIN-RELATED"/>
    <property type="match status" value="1"/>
</dbReference>
<proteinExistence type="inferred from homology"/>
<evidence type="ECO:0000256" key="6">
    <source>
        <dbReference type="SAM" id="SignalP"/>
    </source>
</evidence>
<dbReference type="Pfam" id="PF00188">
    <property type="entry name" value="CAP"/>
    <property type="match status" value="1"/>
</dbReference>
<comment type="caution">
    <text evidence="8">The sequence shown here is derived from an EMBL/GenBank/DDBJ whole genome shotgun (WGS) entry which is preliminary data.</text>
</comment>
<dbReference type="InterPro" id="IPR002413">
    <property type="entry name" value="V5_allergen-like"/>
</dbReference>
<keyword evidence="5" id="KW-0812">Transmembrane</keyword>
<evidence type="ECO:0000259" key="7">
    <source>
        <dbReference type="SMART" id="SM00198"/>
    </source>
</evidence>
<dbReference type="InterPro" id="IPR014044">
    <property type="entry name" value="CAP_dom"/>
</dbReference>
<evidence type="ECO:0000256" key="4">
    <source>
        <dbReference type="ARBA" id="ARBA00023136"/>
    </source>
</evidence>
<evidence type="ECO:0000256" key="5">
    <source>
        <dbReference type="SAM" id="Phobius"/>
    </source>
</evidence>
<evidence type="ECO:0000313" key="8">
    <source>
        <dbReference type="EMBL" id="KAJ8411233.1"/>
    </source>
</evidence>
<evidence type="ECO:0000313" key="9">
    <source>
        <dbReference type="Proteomes" id="UP001221898"/>
    </source>
</evidence>
<dbReference type="EMBL" id="JAINUG010000023">
    <property type="protein sequence ID" value="KAJ8411233.1"/>
    <property type="molecule type" value="Genomic_DNA"/>
</dbReference>
<feature type="chain" id="PRO_5042096137" description="SCP domain-containing protein" evidence="6">
    <location>
        <begin position="24"/>
        <end position="264"/>
    </location>
</feature>
<gene>
    <name evidence="8" type="ORF">AAFF_G00172390</name>
</gene>
<dbReference type="InterPro" id="IPR001283">
    <property type="entry name" value="CRISP-related"/>
</dbReference>
<feature type="domain" description="SCP" evidence="7">
    <location>
        <begin position="36"/>
        <end position="189"/>
    </location>
</feature>
<comment type="subcellular location">
    <subcellularLocation>
        <location evidence="1">Membrane</location>
    </subcellularLocation>
</comment>
<dbReference type="FunFam" id="3.40.33.10:FF:000008">
    <property type="entry name" value="GLI pathogenesis-related 1 (Glioma)"/>
    <property type="match status" value="1"/>
</dbReference>
<dbReference type="GO" id="GO:0016020">
    <property type="term" value="C:membrane"/>
    <property type="evidence" value="ECO:0007669"/>
    <property type="project" value="UniProtKB-SubCell"/>
</dbReference>
<sequence>MAQLPSLMLRLAVLMDSIVRMQSADGDQLPDITDQGFIDICVKVHNSYRSNVDPPASDMRFMTWDEALAKSARAWARSCKFSHNPLLGTTGKLHPEFAPVGENIWVGESVSKFRVEKAIQKWYDEVTDYEYSSRACTGKQCGHYTQVVWAKSYKVGCAVQVCPNGIEGFSKRKSANFVCNYGEAGNINGVHPYKRGKACSACGGNRCQDRLCRDTKRDESESTSSASCKEFSVAVLVTRPLSLLLIFAGVYGLQFLYPNLFAYE</sequence>
<feature type="signal peptide" evidence="6">
    <location>
        <begin position="1"/>
        <end position="23"/>
    </location>
</feature>
<dbReference type="GO" id="GO:0005576">
    <property type="term" value="C:extracellular region"/>
    <property type="evidence" value="ECO:0007669"/>
    <property type="project" value="InterPro"/>
</dbReference>
<feature type="transmembrane region" description="Helical" evidence="5">
    <location>
        <begin position="231"/>
        <end position="253"/>
    </location>
</feature>
<accession>A0AAD7SYW8</accession>
<dbReference type="SMART" id="SM00198">
    <property type="entry name" value="SCP"/>
    <property type="match status" value="1"/>
</dbReference>
<dbReference type="InterPro" id="IPR018244">
    <property type="entry name" value="Allrgn_V5/Tpx1_CS"/>
</dbReference>
<dbReference type="InterPro" id="IPR035940">
    <property type="entry name" value="CAP_sf"/>
</dbReference>
<dbReference type="PRINTS" id="PR00837">
    <property type="entry name" value="V5TPXLIKE"/>
</dbReference>
<dbReference type="PROSITE" id="PS01009">
    <property type="entry name" value="CRISP_1"/>
    <property type="match status" value="1"/>
</dbReference>
<evidence type="ECO:0000256" key="3">
    <source>
        <dbReference type="ARBA" id="ARBA00022729"/>
    </source>
</evidence>
<dbReference type="AlphaFoldDB" id="A0AAD7SYW8"/>
<dbReference type="InterPro" id="IPR034121">
    <property type="entry name" value="SCP_GLIPR-1-like"/>
</dbReference>